<accession>A0A1V5MLF7</accession>
<dbReference type="AlphaFoldDB" id="A0A1V5MLF7"/>
<keyword evidence="6 10" id="KW-0547">Nucleotide-binding</keyword>
<organism evidence="12">
    <name type="scientific">candidate division TA06 bacterium ADurb.Bin417</name>
    <dbReference type="NCBI Taxonomy" id="1852828"/>
    <lineage>
        <taxon>Bacteria</taxon>
        <taxon>Bacteria division TA06</taxon>
    </lineage>
</organism>
<dbReference type="NCBIfam" id="TIGR00482">
    <property type="entry name" value="nicotinate (nicotinamide) nucleotide adenylyltransferase"/>
    <property type="match status" value="1"/>
</dbReference>
<dbReference type="SUPFAM" id="SSF52374">
    <property type="entry name" value="Nucleotidylyl transferase"/>
    <property type="match status" value="1"/>
</dbReference>
<comment type="similarity">
    <text evidence="10">Belongs to the NadD family.</text>
</comment>
<dbReference type="UniPathway" id="UPA00253">
    <property type="reaction ID" value="UER00332"/>
</dbReference>
<evidence type="ECO:0000256" key="8">
    <source>
        <dbReference type="ARBA" id="ARBA00023027"/>
    </source>
</evidence>
<dbReference type="EC" id="2.7.7.18" evidence="10"/>
<keyword evidence="8 10" id="KW-0520">NAD</keyword>
<dbReference type="NCBIfam" id="NF000840">
    <property type="entry name" value="PRK00071.1-3"/>
    <property type="match status" value="1"/>
</dbReference>
<dbReference type="GO" id="GO:0009435">
    <property type="term" value="P:NAD+ biosynthetic process"/>
    <property type="evidence" value="ECO:0007669"/>
    <property type="project" value="UniProtKB-UniRule"/>
</dbReference>
<dbReference type="EMBL" id="MWAK01000013">
    <property type="protein sequence ID" value="OPZ93661.1"/>
    <property type="molecule type" value="Genomic_DNA"/>
</dbReference>
<comment type="catalytic activity">
    <reaction evidence="9 10">
        <text>nicotinate beta-D-ribonucleotide + ATP + H(+) = deamido-NAD(+) + diphosphate</text>
        <dbReference type="Rhea" id="RHEA:22860"/>
        <dbReference type="ChEBI" id="CHEBI:15378"/>
        <dbReference type="ChEBI" id="CHEBI:30616"/>
        <dbReference type="ChEBI" id="CHEBI:33019"/>
        <dbReference type="ChEBI" id="CHEBI:57502"/>
        <dbReference type="ChEBI" id="CHEBI:58437"/>
        <dbReference type="EC" id="2.7.7.18"/>
    </reaction>
</comment>
<name>A0A1V5MLF7_UNCT6</name>
<evidence type="ECO:0000256" key="3">
    <source>
        <dbReference type="ARBA" id="ARBA00022642"/>
    </source>
</evidence>
<dbReference type="GO" id="GO:0004515">
    <property type="term" value="F:nicotinate-nucleotide adenylyltransferase activity"/>
    <property type="evidence" value="ECO:0007669"/>
    <property type="project" value="UniProtKB-UniRule"/>
</dbReference>
<comment type="pathway">
    <text evidence="2 10">Cofactor biosynthesis; NAD(+) biosynthesis; deamido-NAD(+) from nicotinate D-ribonucleotide: step 1/1.</text>
</comment>
<dbReference type="Pfam" id="PF01467">
    <property type="entry name" value="CTP_transf_like"/>
    <property type="match status" value="1"/>
</dbReference>
<evidence type="ECO:0000256" key="6">
    <source>
        <dbReference type="ARBA" id="ARBA00022741"/>
    </source>
</evidence>
<evidence type="ECO:0000256" key="1">
    <source>
        <dbReference type="ARBA" id="ARBA00002324"/>
    </source>
</evidence>
<dbReference type="HAMAP" id="MF_00244">
    <property type="entry name" value="NaMN_adenylyltr"/>
    <property type="match status" value="1"/>
</dbReference>
<dbReference type="InterPro" id="IPR005248">
    <property type="entry name" value="NadD/NMNAT"/>
</dbReference>
<comment type="caution">
    <text evidence="12">The sequence shown here is derived from an EMBL/GenBank/DDBJ whole genome shotgun (WGS) entry which is preliminary data.</text>
</comment>
<evidence type="ECO:0000256" key="2">
    <source>
        <dbReference type="ARBA" id="ARBA00005019"/>
    </source>
</evidence>
<dbReference type="Gene3D" id="3.40.50.620">
    <property type="entry name" value="HUPs"/>
    <property type="match status" value="1"/>
</dbReference>
<keyword evidence="5 10" id="KW-0548">Nucleotidyltransferase</keyword>
<dbReference type="Proteomes" id="UP000485484">
    <property type="component" value="Unassembled WGS sequence"/>
</dbReference>
<dbReference type="NCBIfam" id="TIGR00125">
    <property type="entry name" value="cyt_tran_rel"/>
    <property type="match status" value="1"/>
</dbReference>
<evidence type="ECO:0000259" key="11">
    <source>
        <dbReference type="Pfam" id="PF01467"/>
    </source>
</evidence>
<sequence>MKIGLLGGTFDPIHIGHLIIAERMREALALDRVIFIPAGRPPHRPVPAASAPERLEMVRLAIAGNEAFTFSEIELGRSGPSFTYETVQALLSEYGPGHEWHLILGLDAFREIGTWHRLAELVQLVQFAVADRPGFRPPEAVPPGVRYQRLELGLFPVSGREIRERAARGESIRYLVTDAVYRYINSRRLYRPAEVRPETAAPKTGKGR</sequence>
<evidence type="ECO:0000256" key="5">
    <source>
        <dbReference type="ARBA" id="ARBA00022695"/>
    </source>
</evidence>
<evidence type="ECO:0000256" key="10">
    <source>
        <dbReference type="HAMAP-Rule" id="MF_00244"/>
    </source>
</evidence>
<evidence type="ECO:0000313" key="12">
    <source>
        <dbReference type="EMBL" id="OPZ93661.1"/>
    </source>
</evidence>
<dbReference type="GO" id="GO:0005524">
    <property type="term" value="F:ATP binding"/>
    <property type="evidence" value="ECO:0007669"/>
    <property type="project" value="UniProtKB-KW"/>
</dbReference>
<keyword evidence="4 10" id="KW-0808">Transferase</keyword>
<dbReference type="PANTHER" id="PTHR39321:SF3">
    <property type="entry name" value="PHOSPHOPANTETHEINE ADENYLYLTRANSFERASE"/>
    <property type="match status" value="1"/>
</dbReference>
<evidence type="ECO:0000256" key="7">
    <source>
        <dbReference type="ARBA" id="ARBA00022840"/>
    </source>
</evidence>
<dbReference type="InterPro" id="IPR004821">
    <property type="entry name" value="Cyt_trans-like"/>
</dbReference>
<keyword evidence="3 10" id="KW-0662">Pyridine nucleotide biosynthesis</keyword>
<comment type="function">
    <text evidence="1 10">Catalyzes the reversible adenylation of nicotinate mononucleotide (NaMN) to nicotinic acid adenine dinucleotide (NaAD).</text>
</comment>
<dbReference type="PANTHER" id="PTHR39321">
    <property type="entry name" value="NICOTINATE-NUCLEOTIDE ADENYLYLTRANSFERASE-RELATED"/>
    <property type="match status" value="1"/>
</dbReference>
<keyword evidence="7 10" id="KW-0067">ATP-binding</keyword>
<dbReference type="InterPro" id="IPR014729">
    <property type="entry name" value="Rossmann-like_a/b/a_fold"/>
</dbReference>
<evidence type="ECO:0000256" key="9">
    <source>
        <dbReference type="ARBA" id="ARBA00048721"/>
    </source>
</evidence>
<dbReference type="CDD" id="cd02165">
    <property type="entry name" value="NMNAT"/>
    <property type="match status" value="1"/>
</dbReference>
<feature type="domain" description="Cytidyltransferase-like" evidence="11">
    <location>
        <begin position="5"/>
        <end position="163"/>
    </location>
</feature>
<reference evidence="12" key="1">
    <citation type="submission" date="2017-02" db="EMBL/GenBank/DDBJ databases">
        <title>Delving into the versatile metabolic prowess of the omnipresent phylum Bacteroidetes.</title>
        <authorList>
            <person name="Nobu M.K."/>
            <person name="Mei R."/>
            <person name="Narihiro T."/>
            <person name="Kuroda K."/>
            <person name="Liu W.-T."/>
        </authorList>
    </citation>
    <scope>NUCLEOTIDE SEQUENCE</scope>
    <source>
        <strain evidence="12">ADurb.Bin417</strain>
    </source>
</reference>
<gene>
    <name evidence="10 12" type="primary">nadD</name>
    <name evidence="12" type="ORF">BWY73_00193</name>
</gene>
<protein>
    <recommendedName>
        <fullName evidence="10">Probable nicotinate-nucleotide adenylyltransferase</fullName>
        <ecNumber evidence="10">2.7.7.18</ecNumber>
    </recommendedName>
    <alternativeName>
        <fullName evidence="10">Deamido-NAD(+) diphosphorylase</fullName>
    </alternativeName>
    <alternativeName>
        <fullName evidence="10">Deamido-NAD(+) pyrophosphorylase</fullName>
    </alternativeName>
    <alternativeName>
        <fullName evidence="10">Nicotinate mononucleotide adenylyltransferase</fullName>
        <shortName evidence="10">NaMN adenylyltransferase</shortName>
    </alternativeName>
</protein>
<proteinExistence type="inferred from homology"/>
<evidence type="ECO:0000256" key="4">
    <source>
        <dbReference type="ARBA" id="ARBA00022679"/>
    </source>
</evidence>